<reference evidence="1 2" key="1">
    <citation type="submission" date="2022-04" db="EMBL/GenBank/DDBJ databases">
        <title>Chromosome-level reference genomes for two strains of Caenorhabditis briggsae: an improved platform for comparative genomics.</title>
        <authorList>
            <person name="Stevens L."/>
            <person name="Andersen E."/>
        </authorList>
    </citation>
    <scope>NUCLEOTIDE SEQUENCE [LARGE SCALE GENOMIC DNA]</scope>
    <source>
        <strain evidence="1">VX34</strain>
        <tissue evidence="1">Whole-organism</tissue>
    </source>
</reference>
<keyword evidence="2" id="KW-1185">Reference proteome</keyword>
<gene>
    <name evidence="1" type="ORF">L5515_012464</name>
</gene>
<evidence type="ECO:0000313" key="2">
    <source>
        <dbReference type="Proteomes" id="UP000829354"/>
    </source>
</evidence>
<proteinExistence type="predicted"/>
<dbReference type="EMBL" id="CP092623">
    <property type="protein sequence ID" value="UMM30688.1"/>
    <property type="molecule type" value="Genomic_DNA"/>
</dbReference>
<evidence type="ECO:0000313" key="1">
    <source>
        <dbReference type="EMBL" id="UMM30688.1"/>
    </source>
</evidence>
<dbReference type="AlphaFoldDB" id="A0AAE9JG92"/>
<name>A0AAE9JG92_CAEBR</name>
<organism evidence="1 2">
    <name type="scientific">Caenorhabditis briggsae</name>
    <dbReference type="NCBI Taxonomy" id="6238"/>
    <lineage>
        <taxon>Eukaryota</taxon>
        <taxon>Metazoa</taxon>
        <taxon>Ecdysozoa</taxon>
        <taxon>Nematoda</taxon>
        <taxon>Chromadorea</taxon>
        <taxon>Rhabditida</taxon>
        <taxon>Rhabditina</taxon>
        <taxon>Rhabditomorpha</taxon>
        <taxon>Rhabditoidea</taxon>
        <taxon>Rhabditidae</taxon>
        <taxon>Peloderinae</taxon>
        <taxon>Caenorhabditis</taxon>
    </lineage>
</organism>
<dbReference type="Proteomes" id="UP000829354">
    <property type="component" value="Chromosome IV"/>
</dbReference>
<protein>
    <submittedName>
        <fullName evidence="1">Uncharacterized protein</fullName>
    </submittedName>
</protein>
<accession>A0AAE9JG92</accession>
<sequence length="115" mass="12870">MASTSFWLDLPSLFIIVDLAYLVVSTTSSCMSSSSSSLLSSASSIRNPGFWSSKGDLFDCVISSMDRTILSALILVVRQIYQNPILVHYHVTKFFWSVRIVDDSIKEIDDETDCF</sequence>